<evidence type="ECO:0000256" key="1">
    <source>
        <dbReference type="SAM" id="MobiDB-lite"/>
    </source>
</evidence>
<dbReference type="EMBL" id="HF936161">
    <property type="protein sequence ID" value="CCX15291.1"/>
    <property type="molecule type" value="Genomic_DNA"/>
</dbReference>
<dbReference type="AlphaFoldDB" id="U4L9M0"/>
<dbReference type="Proteomes" id="UP000018144">
    <property type="component" value="Unassembled WGS sequence"/>
</dbReference>
<feature type="compositionally biased region" description="Basic and acidic residues" evidence="1">
    <location>
        <begin position="48"/>
        <end position="60"/>
    </location>
</feature>
<feature type="region of interest" description="Disordered" evidence="1">
    <location>
        <begin position="32"/>
        <end position="60"/>
    </location>
</feature>
<protein>
    <submittedName>
        <fullName evidence="2">Uncharacterized protein</fullName>
    </submittedName>
</protein>
<evidence type="ECO:0000313" key="3">
    <source>
        <dbReference type="Proteomes" id="UP000018144"/>
    </source>
</evidence>
<organism evidence="2 3">
    <name type="scientific">Pyronema omphalodes (strain CBS 100304)</name>
    <name type="common">Pyronema confluens</name>
    <dbReference type="NCBI Taxonomy" id="1076935"/>
    <lineage>
        <taxon>Eukaryota</taxon>
        <taxon>Fungi</taxon>
        <taxon>Dikarya</taxon>
        <taxon>Ascomycota</taxon>
        <taxon>Pezizomycotina</taxon>
        <taxon>Pezizomycetes</taxon>
        <taxon>Pezizales</taxon>
        <taxon>Pyronemataceae</taxon>
        <taxon>Pyronema</taxon>
    </lineage>
</organism>
<reference evidence="2 3" key="1">
    <citation type="journal article" date="2013" name="PLoS Genet.">
        <title>The genome and development-dependent transcriptomes of Pyronema confluens: a window into fungal evolution.</title>
        <authorList>
            <person name="Traeger S."/>
            <person name="Altegoer F."/>
            <person name="Freitag M."/>
            <person name="Gabaldon T."/>
            <person name="Kempken F."/>
            <person name="Kumar A."/>
            <person name="Marcet-Houben M."/>
            <person name="Poggeler S."/>
            <person name="Stajich J.E."/>
            <person name="Nowrousian M."/>
        </authorList>
    </citation>
    <scope>NUCLEOTIDE SEQUENCE [LARGE SCALE GENOMIC DNA]</scope>
    <source>
        <strain evidence="3">CBS 100304</strain>
        <tissue evidence="2">Vegetative mycelium</tissue>
    </source>
</reference>
<proteinExistence type="predicted"/>
<evidence type="ECO:0000313" key="2">
    <source>
        <dbReference type="EMBL" id="CCX15291.1"/>
    </source>
</evidence>
<feature type="compositionally biased region" description="Polar residues" evidence="1">
    <location>
        <begin position="32"/>
        <end position="44"/>
    </location>
</feature>
<accession>U4L9M0</accession>
<gene>
    <name evidence="2" type="ORF">PCON_01566</name>
</gene>
<name>U4L9M0_PYROM</name>
<keyword evidence="3" id="KW-1185">Reference proteome</keyword>
<sequence length="60" mass="6969">MSKFSHVSCHFTSIKFLAYLNAQQHSNVSLQIPEPSQQQHQINSKPGRFQESRRQKTIDV</sequence>